<reference evidence="2" key="4">
    <citation type="submission" date="2025-09" db="UniProtKB">
        <authorList>
            <consortium name="Ensembl"/>
        </authorList>
    </citation>
    <scope>IDENTIFICATION</scope>
</reference>
<dbReference type="EMBL" id="EAAA01001444">
    <property type="status" value="NOT_ANNOTATED_CDS"/>
    <property type="molecule type" value="Genomic_DNA"/>
</dbReference>
<dbReference type="Ensembl" id="ENSCINT00000036646.1">
    <property type="protein sequence ID" value="ENSCINP00000030648.1"/>
    <property type="gene ID" value="ENSCING00000020735.1"/>
</dbReference>
<accession>H2XLW6</accession>
<proteinExistence type="predicted"/>
<evidence type="ECO:0000313" key="2">
    <source>
        <dbReference type="Ensembl" id="ENSCINP00000030648.1"/>
    </source>
</evidence>
<dbReference type="InParanoid" id="H2XLW6"/>
<dbReference type="AlphaFoldDB" id="H2XLW6"/>
<dbReference type="Proteomes" id="UP000008144">
    <property type="component" value="Chromosome 2"/>
</dbReference>
<dbReference type="HOGENOM" id="CLU_3086476_0_0_1"/>
<keyword evidence="1" id="KW-0812">Transmembrane</keyword>
<feature type="transmembrane region" description="Helical" evidence="1">
    <location>
        <begin position="27"/>
        <end position="44"/>
    </location>
</feature>
<name>H2XLW6_CIOIN</name>
<reference evidence="2" key="2">
    <citation type="journal article" date="2008" name="Genome Biol.">
        <title>Improved genome assembly and evidence-based global gene model set for the chordate Ciona intestinalis: new insight into intron and operon populations.</title>
        <authorList>
            <person name="Satou Y."/>
            <person name="Mineta K."/>
            <person name="Ogasawara M."/>
            <person name="Sasakura Y."/>
            <person name="Shoguchi E."/>
            <person name="Ueno K."/>
            <person name="Yamada L."/>
            <person name="Matsumoto J."/>
            <person name="Wasserscheid J."/>
            <person name="Dewar K."/>
            <person name="Wiley G.B."/>
            <person name="Macmil S.L."/>
            <person name="Roe B.A."/>
            <person name="Zeller R.W."/>
            <person name="Hastings K.E."/>
            <person name="Lemaire P."/>
            <person name="Lindquist E."/>
            <person name="Endo T."/>
            <person name="Hotta K."/>
            <person name="Inaba K."/>
        </authorList>
    </citation>
    <scope>NUCLEOTIDE SEQUENCE [LARGE SCALE GENOMIC DNA]</scope>
    <source>
        <strain evidence="2">wild type</strain>
    </source>
</reference>
<keyword evidence="1" id="KW-0472">Membrane</keyword>
<evidence type="ECO:0000313" key="3">
    <source>
        <dbReference type="Proteomes" id="UP000008144"/>
    </source>
</evidence>
<evidence type="ECO:0000256" key="1">
    <source>
        <dbReference type="SAM" id="Phobius"/>
    </source>
</evidence>
<keyword evidence="1" id="KW-1133">Transmembrane helix</keyword>
<reference evidence="2" key="3">
    <citation type="submission" date="2025-08" db="UniProtKB">
        <authorList>
            <consortium name="Ensembl"/>
        </authorList>
    </citation>
    <scope>IDENTIFICATION</scope>
</reference>
<keyword evidence="3" id="KW-1185">Reference proteome</keyword>
<sequence length="52" mass="6101">MMNVTVQDCCCISVCKYHWPIKWPTELGRTYLLGITFIALYLWSTSTQRSKN</sequence>
<organism evidence="2 3">
    <name type="scientific">Ciona intestinalis</name>
    <name type="common">Transparent sea squirt</name>
    <name type="synonym">Ascidia intestinalis</name>
    <dbReference type="NCBI Taxonomy" id="7719"/>
    <lineage>
        <taxon>Eukaryota</taxon>
        <taxon>Metazoa</taxon>
        <taxon>Chordata</taxon>
        <taxon>Tunicata</taxon>
        <taxon>Ascidiacea</taxon>
        <taxon>Phlebobranchia</taxon>
        <taxon>Cionidae</taxon>
        <taxon>Ciona</taxon>
    </lineage>
</organism>
<reference evidence="3" key="1">
    <citation type="journal article" date="2002" name="Science">
        <title>The draft genome of Ciona intestinalis: insights into chordate and vertebrate origins.</title>
        <authorList>
            <person name="Dehal P."/>
            <person name="Satou Y."/>
            <person name="Campbell R.K."/>
            <person name="Chapman J."/>
            <person name="Degnan B."/>
            <person name="De Tomaso A."/>
            <person name="Davidson B."/>
            <person name="Di Gregorio A."/>
            <person name="Gelpke M."/>
            <person name="Goodstein D.M."/>
            <person name="Harafuji N."/>
            <person name="Hastings K.E."/>
            <person name="Ho I."/>
            <person name="Hotta K."/>
            <person name="Huang W."/>
            <person name="Kawashima T."/>
            <person name="Lemaire P."/>
            <person name="Martinez D."/>
            <person name="Meinertzhagen I.A."/>
            <person name="Necula S."/>
            <person name="Nonaka M."/>
            <person name="Putnam N."/>
            <person name="Rash S."/>
            <person name="Saiga H."/>
            <person name="Satake M."/>
            <person name="Terry A."/>
            <person name="Yamada L."/>
            <person name="Wang H.G."/>
            <person name="Awazu S."/>
            <person name="Azumi K."/>
            <person name="Boore J."/>
            <person name="Branno M."/>
            <person name="Chin-Bow S."/>
            <person name="DeSantis R."/>
            <person name="Doyle S."/>
            <person name="Francino P."/>
            <person name="Keys D.N."/>
            <person name="Haga S."/>
            <person name="Hayashi H."/>
            <person name="Hino K."/>
            <person name="Imai K.S."/>
            <person name="Inaba K."/>
            <person name="Kano S."/>
            <person name="Kobayashi K."/>
            <person name="Kobayashi M."/>
            <person name="Lee B.I."/>
            <person name="Makabe K.W."/>
            <person name="Manohar C."/>
            <person name="Matassi G."/>
            <person name="Medina M."/>
            <person name="Mochizuki Y."/>
            <person name="Mount S."/>
            <person name="Morishita T."/>
            <person name="Miura S."/>
            <person name="Nakayama A."/>
            <person name="Nishizaka S."/>
            <person name="Nomoto H."/>
            <person name="Ohta F."/>
            <person name="Oishi K."/>
            <person name="Rigoutsos I."/>
            <person name="Sano M."/>
            <person name="Sasaki A."/>
            <person name="Sasakura Y."/>
            <person name="Shoguchi E."/>
            <person name="Shin-i T."/>
            <person name="Spagnuolo A."/>
            <person name="Stainier D."/>
            <person name="Suzuki M.M."/>
            <person name="Tassy O."/>
            <person name="Takatori N."/>
            <person name="Tokuoka M."/>
            <person name="Yagi K."/>
            <person name="Yoshizaki F."/>
            <person name="Wada S."/>
            <person name="Zhang C."/>
            <person name="Hyatt P.D."/>
            <person name="Larimer F."/>
            <person name="Detter C."/>
            <person name="Doggett N."/>
            <person name="Glavina T."/>
            <person name="Hawkins T."/>
            <person name="Richardson P."/>
            <person name="Lucas S."/>
            <person name="Kohara Y."/>
            <person name="Levine M."/>
            <person name="Satoh N."/>
            <person name="Rokhsar D.S."/>
        </authorList>
    </citation>
    <scope>NUCLEOTIDE SEQUENCE [LARGE SCALE GENOMIC DNA]</scope>
</reference>
<protein>
    <submittedName>
        <fullName evidence="2">Uncharacterized protein</fullName>
    </submittedName>
</protein>